<proteinExistence type="predicted"/>
<dbReference type="Proteomes" id="UP000184268">
    <property type="component" value="Unassembled WGS sequence"/>
</dbReference>
<protein>
    <submittedName>
        <fullName evidence="2">Helix-turn-helix</fullName>
    </submittedName>
</protein>
<dbReference type="Pfam" id="PF01381">
    <property type="entry name" value="HTH_3"/>
    <property type="match status" value="1"/>
</dbReference>
<dbReference type="PROSITE" id="PS50943">
    <property type="entry name" value="HTH_CROC1"/>
    <property type="match status" value="1"/>
</dbReference>
<evidence type="ECO:0000313" key="2">
    <source>
        <dbReference type="EMBL" id="SHH53914.1"/>
    </source>
</evidence>
<sequence>MKHAIPGLDIAAFRQDLKNHQALNGKSQTQVAREVGISQVHLSYVLNDTRKVTPQVFLKLCSYMGKEPGTYRTPDPDADPVRLAGYLQGLQQPNTTTFPVLCNLSGAPLSQTDQEAQFANITHKGNTKVVRVDTDTSGLVKGSYLACVKGRGKKGQLAVAITRRGNPDQQTLFGRLSGEQMVITSMWGTQTVPVSPAADVYQVVGVLFDA</sequence>
<dbReference type="SUPFAM" id="SSF47413">
    <property type="entry name" value="lambda repressor-like DNA-binding domains"/>
    <property type="match status" value="1"/>
</dbReference>
<dbReference type="Gene3D" id="1.10.260.40">
    <property type="entry name" value="lambda repressor-like DNA-binding domains"/>
    <property type="match status" value="1"/>
</dbReference>
<gene>
    <name evidence="2" type="ORF">SAMN02745129_2268</name>
</gene>
<feature type="domain" description="HTH cro/C1-type" evidence="1">
    <location>
        <begin position="17"/>
        <end position="71"/>
    </location>
</feature>
<dbReference type="InterPro" id="IPR010982">
    <property type="entry name" value="Lambda_DNA-bd_dom_sf"/>
</dbReference>
<dbReference type="CDD" id="cd00093">
    <property type="entry name" value="HTH_XRE"/>
    <property type="match status" value="1"/>
</dbReference>
<reference evidence="2 3" key="1">
    <citation type="submission" date="2016-11" db="EMBL/GenBank/DDBJ databases">
        <authorList>
            <person name="Jaros S."/>
            <person name="Januszkiewicz K."/>
            <person name="Wedrychowicz H."/>
        </authorList>
    </citation>
    <scope>NUCLEOTIDE SEQUENCE [LARGE SCALE GENOMIC DNA]</scope>
    <source>
        <strain evidence="2 3">DSM 16917</strain>
    </source>
</reference>
<keyword evidence="3" id="KW-1185">Reference proteome</keyword>
<evidence type="ECO:0000313" key="3">
    <source>
        <dbReference type="Proteomes" id="UP000184268"/>
    </source>
</evidence>
<dbReference type="AlphaFoldDB" id="A0A1M5TT66"/>
<accession>A0A1M5TT66</accession>
<name>A0A1M5TT66_9GAMM</name>
<dbReference type="SMART" id="SM00530">
    <property type="entry name" value="HTH_XRE"/>
    <property type="match status" value="1"/>
</dbReference>
<dbReference type="EMBL" id="FQXG01000003">
    <property type="protein sequence ID" value="SHH53914.1"/>
    <property type="molecule type" value="Genomic_DNA"/>
</dbReference>
<organism evidence="2 3">
    <name type="scientific">Ferrimonas marina</name>
    <dbReference type="NCBI Taxonomy" id="299255"/>
    <lineage>
        <taxon>Bacteria</taxon>
        <taxon>Pseudomonadati</taxon>
        <taxon>Pseudomonadota</taxon>
        <taxon>Gammaproteobacteria</taxon>
        <taxon>Alteromonadales</taxon>
        <taxon>Ferrimonadaceae</taxon>
        <taxon>Ferrimonas</taxon>
    </lineage>
</organism>
<dbReference type="RefSeq" id="WP_067656007.1">
    <property type="nucleotide sequence ID" value="NZ_FQXG01000003.1"/>
</dbReference>
<evidence type="ECO:0000259" key="1">
    <source>
        <dbReference type="PROSITE" id="PS50943"/>
    </source>
</evidence>
<dbReference type="InterPro" id="IPR001387">
    <property type="entry name" value="Cro/C1-type_HTH"/>
</dbReference>
<dbReference type="GO" id="GO:0003677">
    <property type="term" value="F:DNA binding"/>
    <property type="evidence" value="ECO:0007669"/>
    <property type="project" value="InterPro"/>
</dbReference>